<evidence type="ECO:0000256" key="6">
    <source>
        <dbReference type="SAM" id="Phobius"/>
    </source>
</evidence>
<evidence type="ECO:0000259" key="7">
    <source>
        <dbReference type="Pfam" id="PF01545"/>
    </source>
</evidence>
<evidence type="ECO:0000256" key="3">
    <source>
        <dbReference type="ARBA" id="ARBA00022692"/>
    </source>
</evidence>
<dbReference type="Gene3D" id="1.20.1510.10">
    <property type="entry name" value="Cation efflux protein transmembrane domain"/>
    <property type="match status" value="1"/>
</dbReference>
<dbReference type="GO" id="GO:0016020">
    <property type="term" value="C:membrane"/>
    <property type="evidence" value="ECO:0007669"/>
    <property type="project" value="UniProtKB-SubCell"/>
</dbReference>
<dbReference type="PANTHER" id="PTHR13414">
    <property type="entry name" value="HUEL-CATION TRANSPORTER"/>
    <property type="match status" value="1"/>
</dbReference>
<dbReference type="InterPro" id="IPR027469">
    <property type="entry name" value="Cation_efflux_TMD_sf"/>
</dbReference>
<dbReference type="SUPFAM" id="SSF161111">
    <property type="entry name" value="Cation efflux protein transmembrane domain-like"/>
    <property type="match status" value="1"/>
</dbReference>
<dbReference type="GO" id="GO:0006882">
    <property type="term" value="P:intracellular zinc ion homeostasis"/>
    <property type="evidence" value="ECO:0007669"/>
    <property type="project" value="TreeGrafter"/>
</dbReference>
<keyword evidence="2" id="KW-0813">Transport</keyword>
<evidence type="ECO:0000256" key="2">
    <source>
        <dbReference type="ARBA" id="ARBA00022448"/>
    </source>
</evidence>
<name>A0A1F6TN55_9BACT</name>
<dbReference type="EMBL" id="MFTD01000017">
    <property type="protein sequence ID" value="OGI46561.1"/>
    <property type="molecule type" value="Genomic_DNA"/>
</dbReference>
<evidence type="ECO:0000313" key="9">
    <source>
        <dbReference type="Proteomes" id="UP000176484"/>
    </source>
</evidence>
<keyword evidence="4 6" id="KW-1133">Transmembrane helix</keyword>
<sequence length="334" mass="37227">MKNHTQGKRSVMAALLGNTFVTVMKAIVFFMTGSASMFAESVHSLADTLNQSLLLVGIKRSKKPADHIRGYGYGIERFFWSLVSACGILFIGSGVTVYHSIDSLTHHGEGVQTFNLVSIVVLILALVIEGFTLMVALKELKKNEKFSKEIFKEGDPVLLAIIYEDSVAVLGVVIALFAQGITYLTGNVVYDAVGGIIVGLVLGFLAILLIIKNHQYIIGKPLDMEVTEKIIETLEKDPCIEHVVEFKSVAVDIGKYKIFTTVEWNGSPLYEEIYEAGDLKEEFDNIKDDFKEFTKLMLKTTDRIPRLIGNHIDTIEKEIVERFPQVVYVDIEIN</sequence>
<dbReference type="AlphaFoldDB" id="A0A1F6TN55"/>
<keyword evidence="5 6" id="KW-0472">Membrane</keyword>
<comment type="subcellular location">
    <subcellularLocation>
        <location evidence="1">Membrane</location>
        <topology evidence="1">Multi-pass membrane protein</topology>
    </subcellularLocation>
</comment>
<proteinExistence type="predicted"/>
<evidence type="ECO:0000313" key="8">
    <source>
        <dbReference type="EMBL" id="OGI46561.1"/>
    </source>
</evidence>
<gene>
    <name evidence="8" type="ORF">A2121_02855</name>
</gene>
<evidence type="ECO:0000256" key="5">
    <source>
        <dbReference type="ARBA" id="ARBA00023136"/>
    </source>
</evidence>
<protein>
    <recommendedName>
        <fullName evidence="7">Cation efflux protein transmembrane domain-containing protein</fullName>
    </recommendedName>
</protein>
<dbReference type="InterPro" id="IPR040177">
    <property type="entry name" value="SLC30A9"/>
</dbReference>
<reference evidence="8 9" key="1">
    <citation type="journal article" date="2016" name="Nat. Commun.">
        <title>Thousands of microbial genomes shed light on interconnected biogeochemical processes in an aquifer system.</title>
        <authorList>
            <person name="Anantharaman K."/>
            <person name="Brown C.T."/>
            <person name="Hug L.A."/>
            <person name="Sharon I."/>
            <person name="Castelle C.J."/>
            <person name="Probst A.J."/>
            <person name="Thomas B.C."/>
            <person name="Singh A."/>
            <person name="Wilkins M.J."/>
            <person name="Karaoz U."/>
            <person name="Brodie E.L."/>
            <person name="Williams K.H."/>
            <person name="Hubbard S.S."/>
            <person name="Banfield J.F."/>
        </authorList>
    </citation>
    <scope>NUCLEOTIDE SEQUENCE [LARGE SCALE GENOMIC DNA]</scope>
</reference>
<dbReference type="InterPro" id="IPR058533">
    <property type="entry name" value="Cation_efflux_TM"/>
</dbReference>
<dbReference type="Proteomes" id="UP000176484">
    <property type="component" value="Unassembled WGS sequence"/>
</dbReference>
<evidence type="ECO:0000256" key="1">
    <source>
        <dbReference type="ARBA" id="ARBA00004141"/>
    </source>
</evidence>
<evidence type="ECO:0000256" key="4">
    <source>
        <dbReference type="ARBA" id="ARBA00022989"/>
    </source>
</evidence>
<dbReference type="GO" id="GO:0006829">
    <property type="term" value="P:zinc ion transport"/>
    <property type="evidence" value="ECO:0007669"/>
    <property type="project" value="InterPro"/>
</dbReference>
<feature type="transmembrane region" description="Helical" evidence="6">
    <location>
        <begin position="113"/>
        <end position="137"/>
    </location>
</feature>
<feature type="transmembrane region" description="Helical" evidence="6">
    <location>
        <begin position="188"/>
        <end position="211"/>
    </location>
</feature>
<keyword evidence="3 6" id="KW-0812">Transmembrane</keyword>
<comment type="caution">
    <text evidence="8">The sequence shown here is derived from an EMBL/GenBank/DDBJ whole genome shotgun (WGS) entry which is preliminary data.</text>
</comment>
<feature type="transmembrane region" description="Helical" evidence="6">
    <location>
        <begin position="78"/>
        <end position="101"/>
    </location>
</feature>
<feature type="transmembrane region" description="Helical" evidence="6">
    <location>
        <begin position="157"/>
        <end position="182"/>
    </location>
</feature>
<dbReference type="NCBIfam" id="TIGR01297">
    <property type="entry name" value="CDF"/>
    <property type="match status" value="1"/>
</dbReference>
<dbReference type="PANTHER" id="PTHR13414:SF9">
    <property type="entry name" value="PROTON-COUPLED ZINC ANTIPORTER SLC30A9, MITOCHONDRIAL"/>
    <property type="match status" value="1"/>
</dbReference>
<dbReference type="Pfam" id="PF01545">
    <property type="entry name" value="Cation_efflux"/>
    <property type="match status" value="1"/>
</dbReference>
<dbReference type="InterPro" id="IPR002524">
    <property type="entry name" value="Cation_efflux"/>
</dbReference>
<feature type="domain" description="Cation efflux protein transmembrane" evidence="7">
    <location>
        <begin position="11"/>
        <end position="216"/>
    </location>
</feature>
<feature type="transmembrane region" description="Helical" evidence="6">
    <location>
        <begin position="12"/>
        <end position="31"/>
    </location>
</feature>
<dbReference type="GO" id="GO:0008324">
    <property type="term" value="F:monoatomic cation transmembrane transporter activity"/>
    <property type="evidence" value="ECO:0007669"/>
    <property type="project" value="InterPro"/>
</dbReference>
<accession>A0A1F6TN55</accession>
<organism evidence="8 9">
    <name type="scientific">Candidatus Nomurabacteria bacterium GWB1_40_6</name>
    <dbReference type="NCBI Taxonomy" id="1801727"/>
    <lineage>
        <taxon>Bacteria</taxon>
        <taxon>Candidatus Nomuraibacteriota</taxon>
    </lineage>
</organism>